<keyword evidence="5 6" id="KW-0067">ATP-binding</keyword>
<protein>
    <recommendedName>
        <fullName evidence="6">Phosphoribosylformylglycinamidine synthase subunit PurS</fullName>
        <shortName evidence="6">FGAM synthase</shortName>
        <ecNumber evidence="6">6.3.5.3</ecNumber>
    </recommendedName>
    <alternativeName>
        <fullName evidence="6">Formylglycinamide ribonucleotide amidotransferase subunit III</fullName>
        <shortName evidence="6">FGAR amidotransferase III</shortName>
        <shortName evidence="6">FGAR-AT III</shortName>
    </alternativeName>
    <alternativeName>
        <fullName evidence="6">Phosphoribosylformylglycinamidine synthase subunit III</fullName>
    </alternativeName>
</protein>
<dbReference type="GO" id="GO:0004642">
    <property type="term" value="F:phosphoribosylformylglycinamidine synthase activity"/>
    <property type="evidence" value="ECO:0007669"/>
    <property type="project" value="UniProtKB-UniRule"/>
</dbReference>
<evidence type="ECO:0000313" key="8">
    <source>
        <dbReference type="Proteomes" id="UP000752012"/>
    </source>
</evidence>
<comment type="pathway">
    <text evidence="6">Purine metabolism; IMP biosynthesis via de novo pathway; 5-amino-1-(5-phospho-D-ribosyl)imidazole from N(2)-formyl-N(1)-(5-phospho-D-ribosyl)glycinamide: step 1/2.</text>
</comment>
<evidence type="ECO:0000256" key="3">
    <source>
        <dbReference type="ARBA" id="ARBA00022741"/>
    </source>
</evidence>
<comment type="catalytic activity">
    <reaction evidence="6">
        <text>N(2)-formyl-N(1)-(5-phospho-beta-D-ribosyl)glycinamide + L-glutamine + ATP + H2O = 2-formamido-N(1)-(5-O-phospho-beta-D-ribosyl)acetamidine + L-glutamate + ADP + phosphate + H(+)</text>
        <dbReference type="Rhea" id="RHEA:17129"/>
        <dbReference type="ChEBI" id="CHEBI:15377"/>
        <dbReference type="ChEBI" id="CHEBI:15378"/>
        <dbReference type="ChEBI" id="CHEBI:29985"/>
        <dbReference type="ChEBI" id="CHEBI:30616"/>
        <dbReference type="ChEBI" id="CHEBI:43474"/>
        <dbReference type="ChEBI" id="CHEBI:58359"/>
        <dbReference type="ChEBI" id="CHEBI:147286"/>
        <dbReference type="ChEBI" id="CHEBI:147287"/>
        <dbReference type="ChEBI" id="CHEBI:456216"/>
        <dbReference type="EC" id="6.3.5.3"/>
    </reaction>
</comment>
<gene>
    <name evidence="6 7" type="primary">purS</name>
    <name evidence="7" type="ORF">HCN83_12490</name>
</gene>
<name>A0A969TVV4_9BACI</name>
<dbReference type="PANTHER" id="PTHR34696">
    <property type="entry name" value="PHOSPHORIBOSYLFORMYLGLYCINAMIDINE SYNTHASE SUBUNIT PURS"/>
    <property type="match status" value="1"/>
</dbReference>
<dbReference type="GO" id="GO:0005737">
    <property type="term" value="C:cytoplasm"/>
    <property type="evidence" value="ECO:0007669"/>
    <property type="project" value="UniProtKB-SubCell"/>
</dbReference>
<dbReference type="Gene3D" id="3.30.1280.10">
    <property type="entry name" value="Phosphoribosylformylglycinamidine synthase subunit PurS"/>
    <property type="match status" value="1"/>
</dbReference>
<keyword evidence="2 6" id="KW-0436">Ligase</keyword>
<dbReference type="PANTHER" id="PTHR34696:SF1">
    <property type="entry name" value="PHOSPHORIBOSYLFORMYLGLYCINAMIDINE SYNTHASE SUBUNIT PURS"/>
    <property type="match status" value="1"/>
</dbReference>
<comment type="similarity">
    <text evidence="6">Belongs to the PurS family.</text>
</comment>
<dbReference type="InterPro" id="IPR036604">
    <property type="entry name" value="PurS-like_sf"/>
</dbReference>
<sequence>MTYDVTVYVTWKEGVLDPQGTAVTESLHKLGYGEVESVSISRMLQLRLEAAPEEVESKVTEMCEKLLANPVIEDYRFEVEEVVST</sequence>
<evidence type="ECO:0000256" key="2">
    <source>
        <dbReference type="ARBA" id="ARBA00022598"/>
    </source>
</evidence>
<dbReference type="GO" id="GO:0006189">
    <property type="term" value="P:'de novo' IMP biosynthetic process"/>
    <property type="evidence" value="ECO:0007669"/>
    <property type="project" value="UniProtKB-UniRule"/>
</dbReference>
<dbReference type="SUPFAM" id="SSF82697">
    <property type="entry name" value="PurS-like"/>
    <property type="match status" value="1"/>
</dbReference>
<dbReference type="GO" id="GO:0005524">
    <property type="term" value="F:ATP binding"/>
    <property type="evidence" value="ECO:0007669"/>
    <property type="project" value="UniProtKB-UniRule"/>
</dbReference>
<organism evidence="7 8">
    <name type="scientific">Alkalicoccus luteus</name>
    <dbReference type="NCBI Taxonomy" id="1237094"/>
    <lineage>
        <taxon>Bacteria</taxon>
        <taxon>Bacillati</taxon>
        <taxon>Bacillota</taxon>
        <taxon>Bacilli</taxon>
        <taxon>Bacillales</taxon>
        <taxon>Bacillaceae</taxon>
        <taxon>Alkalicoccus</taxon>
    </lineage>
</organism>
<proteinExistence type="inferred from homology"/>
<dbReference type="EC" id="6.3.5.3" evidence="6"/>
<keyword evidence="1 6" id="KW-0963">Cytoplasm</keyword>
<evidence type="ECO:0000256" key="4">
    <source>
        <dbReference type="ARBA" id="ARBA00022755"/>
    </source>
</evidence>
<evidence type="ECO:0000256" key="6">
    <source>
        <dbReference type="HAMAP-Rule" id="MF_01926"/>
    </source>
</evidence>
<dbReference type="EMBL" id="JAATHJ010000021">
    <property type="protein sequence ID" value="NJP38406.1"/>
    <property type="molecule type" value="Genomic_DNA"/>
</dbReference>
<dbReference type="InterPro" id="IPR003850">
    <property type="entry name" value="PurS"/>
</dbReference>
<dbReference type="RefSeq" id="WP_168007857.1">
    <property type="nucleotide sequence ID" value="NZ_JAATHJ010000021.1"/>
</dbReference>
<keyword evidence="4 6" id="KW-0658">Purine biosynthesis</keyword>
<keyword evidence="3 6" id="KW-0547">Nucleotide-binding</keyword>
<dbReference type="Pfam" id="PF02700">
    <property type="entry name" value="PurS"/>
    <property type="match status" value="1"/>
</dbReference>
<dbReference type="AlphaFoldDB" id="A0A969TVV4"/>
<keyword evidence="8" id="KW-1185">Reference proteome</keyword>
<comment type="function">
    <text evidence="6">Part of the phosphoribosylformylglycinamidine synthase complex involved in the purines biosynthetic pathway. Catalyzes the ATP-dependent conversion of formylglycinamide ribonucleotide (FGAR) and glutamine to yield formylglycinamidine ribonucleotide (FGAM) and glutamate. The FGAM synthase complex is composed of three subunits. PurQ produces an ammonia molecule by converting glutamine to glutamate. PurL transfers the ammonia molecule to FGAR to form FGAM in an ATP-dependent manner. PurS interacts with PurQ and PurL and is thought to assist in the transfer of the ammonia molecule from PurQ to PurL.</text>
</comment>
<comment type="subcellular location">
    <subcellularLocation>
        <location evidence="6">Cytoplasm</location>
    </subcellularLocation>
</comment>
<comment type="caution">
    <text evidence="7">The sequence shown here is derived from an EMBL/GenBank/DDBJ whole genome shotgun (WGS) entry which is preliminary data.</text>
</comment>
<evidence type="ECO:0000256" key="5">
    <source>
        <dbReference type="ARBA" id="ARBA00022840"/>
    </source>
</evidence>
<evidence type="ECO:0000256" key="1">
    <source>
        <dbReference type="ARBA" id="ARBA00022490"/>
    </source>
</evidence>
<evidence type="ECO:0000313" key="7">
    <source>
        <dbReference type="EMBL" id="NJP38406.1"/>
    </source>
</evidence>
<comment type="subunit">
    <text evidence="6">Part of the FGAM synthase complex composed of 1 PurL, 1 PurQ and 2 PurS subunits.</text>
</comment>
<dbReference type="Proteomes" id="UP000752012">
    <property type="component" value="Unassembled WGS sequence"/>
</dbReference>
<reference evidence="7 8" key="1">
    <citation type="submission" date="2020-03" db="EMBL/GenBank/DDBJ databases">
        <title>Assessment of the enzymatic potential of alkaline-tolerant lipase obtained from Bacillus luteus H11 (technogenic soil) for the bioremediation of saline soils contaminated with petroleum substances.</title>
        <authorList>
            <person name="Kalwasinska A."/>
        </authorList>
    </citation>
    <scope>NUCLEOTIDE SEQUENCE [LARGE SCALE GENOMIC DNA]</scope>
    <source>
        <strain evidence="7 8">H11</strain>
    </source>
</reference>
<dbReference type="NCBIfam" id="TIGR00302">
    <property type="entry name" value="phosphoribosylformylglycinamidine synthase subunit PurS"/>
    <property type="match status" value="1"/>
</dbReference>
<accession>A0A969TVV4</accession>
<dbReference type="HAMAP" id="MF_01926">
    <property type="entry name" value="PurS"/>
    <property type="match status" value="1"/>
</dbReference>
<dbReference type="NCBIfam" id="NF004630">
    <property type="entry name" value="PRK05974.1"/>
    <property type="match status" value="1"/>
</dbReference>